<dbReference type="GO" id="GO:0005524">
    <property type="term" value="F:ATP binding"/>
    <property type="evidence" value="ECO:0007669"/>
    <property type="project" value="UniProtKB-UniRule"/>
</dbReference>
<name>A0A8T0UBP9_PANVG</name>
<evidence type="ECO:0000313" key="18">
    <source>
        <dbReference type="EMBL" id="KAG2618124.1"/>
    </source>
</evidence>
<dbReference type="GO" id="GO:0004674">
    <property type="term" value="F:protein serine/threonine kinase activity"/>
    <property type="evidence" value="ECO:0007669"/>
    <property type="project" value="UniProtKB-KW"/>
</dbReference>
<feature type="compositionally biased region" description="Basic residues" evidence="15">
    <location>
        <begin position="830"/>
        <end position="839"/>
    </location>
</feature>
<evidence type="ECO:0000256" key="1">
    <source>
        <dbReference type="ARBA" id="ARBA00004162"/>
    </source>
</evidence>
<evidence type="ECO:0000256" key="6">
    <source>
        <dbReference type="ARBA" id="ARBA00022692"/>
    </source>
</evidence>
<evidence type="ECO:0000256" key="11">
    <source>
        <dbReference type="ARBA" id="ARBA00023136"/>
    </source>
</evidence>
<dbReference type="PRINTS" id="PR01217">
    <property type="entry name" value="PRICHEXTENSN"/>
</dbReference>
<dbReference type="InterPro" id="IPR017441">
    <property type="entry name" value="Protein_kinase_ATP_BS"/>
</dbReference>
<evidence type="ECO:0000259" key="17">
    <source>
        <dbReference type="PROSITE" id="PS50011"/>
    </source>
</evidence>
<dbReference type="Pfam" id="PF07714">
    <property type="entry name" value="PK_Tyr_Ser-Thr"/>
    <property type="match status" value="1"/>
</dbReference>
<feature type="compositionally biased region" description="Low complexity" evidence="15">
    <location>
        <begin position="313"/>
        <end position="325"/>
    </location>
</feature>
<reference evidence="18" key="1">
    <citation type="submission" date="2020-05" db="EMBL/GenBank/DDBJ databases">
        <title>WGS assembly of Panicum virgatum.</title>
        <authorList>
            <person name="Lovell J.T."/>
            <person name="Jenkins J."/>
            <person name="Shu S."/>
            <person name="Juenger T.E."/>
            <person name="Schmutz J."/>
        </authorList>
    </citation>
    <scope>NUCLEOTIDE SEQUENCE</scope>
    <source>
        <strain evidence="18">AP13</strain>
    </source>
</reference>
<dbReference type="Proteomes" id="UP000823388">
    <property type="component" value="Chromosome 3N"/>
</dbReference>
<dbReference type="PROSITE" id="PS00107">
    <property type="entry name" value="PROTEIN_KINASE_ATP"/>
    <property type="match status" value="1"/>
</dbReference>
<dbReference type="InterPro" id="IPR001245">
    <property type="entry name" value="Ser-Thr/Tyr_kinase_cat_dom"/>
</dbReference>
<evidence type="ECO:0000256" key="10">
    <source>
        <dbReference type="ARBA" id="ARBA00022989"/>
    </source>
</evidence>
<feature type="domain" description="Protein kinase" evidence="17">
    <location>
        <begin position="435"/>
        <end position="714"/>
    </location>
</feature>
<dbReference type="CDD" id="cd14066">
    <property type="entry name" value="STKc_IRAK"/>
    <property type="match status" value="1"/>
</dbReference>
<sequence length="839" mass="86148">MPPPLPAPSTPTPSPPAIPAPSTPTPSPPAIPAPSTPTPSPPAIPAPSTPTPLPPATPAPTPSPTPSPPMPPSPPAPSPSPPMPPAPPVPTLPPPATPAPTPTPSPPGTPAPLTPLPPSPAVPAPAPATPSAPPPVTPLPPTPTPPSPSTPAPPLPSPPSPMTPEQPVPSPPSPATPKPEPPTPSPPSPSTPAPPLPSPPSPATPEPPRPSPPSPVTPRPPRRPRPPPGVPAPAVPPSSRRTPEPPPAPPSPLAPDPPGAPGRPPSPPPAPAPPSHRGRPAPPGVTPSPPNGDGPPSPPSPPSLTPPSPSSPPSSSSSPSPSATSGTVIGVSVAVATVVVLALIAGLIYCCSKKRRRRRHGSSPAGNVYGGPRLPVTSKVSSAPLPSPYSQSQQTFPPWETSSGGPSAPLRPPPPAVITGGTVSYAELAAATGGFSDANLLGQGGFGQVYRGALEGAGEVAIKRLRPGSGQGDREFHAEVEIISRVHHRHLVSLVGYCIHGDQRLLVYEYVPNKTLELHLHGSDRPPLDWQHRWRIALGSAKGLAYLHEDCDPRIIHRDIKAANILLDYNFEPKVSDFGLAKIQHADDTHVSTRVMGTFGYLAPEYATTGKVTDRSDVYSFGVVLLELITGKRPVLSSESEPYNDETLVSWSRPRLTRALEEDILDGLTDPRMGADYDAGDMQRLIACAAAAVRHTARSRPRMSQIVRYLEGQLSVDALNAGVAPGQSELLEDHAGEQLRRMRRLAFVPGTTTGGFLAGNMSSSYVSEPTSEYGLHPSSSSSDDADASEVSSAPRAVSRPPTTTASSATGAGVEGQSSGELGAADDGMSRRMRPGHGGA</sequence>
<keyword evidence="9 14" id="KW-0067">ATP-binding</keyword>
<dbReference type="InterPro" id="IPR047117">
    <property type="entry name" value="PERK1-13-like"/>
</dbReference>
<keyword evidence="8" id="KW-0418">Kinase</keyword>
<evidence type="ECO:0000256" key="9">
    <source>
        <dbReference type="ARBA" id="ARBA00022840"/>
    </source>
</evidence>
<evidence type="ECO:0000256" key="5">
    <source>
        <dbReference type="ARBA" id="ARBA00022679"/>
    </source>
</evidence>
<comment type="catalytic activity">
    <reaction evidence="12">
        <text>L-threonyl-[protein] + ATP = O-phospho-L-threonyl-[protein] + ADP + H(+)</text>
        <dbReference type="Rhea" id="RHEA:46608"/>
        <dbReference type="Rhea" id="RHEA-COMP:11060"/>
        <dbReference type="Rhea" id="RHEA-COMP:11605"/>
        <dbReference type="ChEBI" id="CHEBI:15378"/>
        <dbReference type="ChEBI" id="CHEBI:30013"/>
        <dbReference type="ChEBI" id="CHEBI:30616"/>
        <dbReference type="ChEBI" id="CHEBI:61977"/>
        <dbReference type="ChEBI" id="CHEBI:456216"/>
        <dbReference type="EC" id="2.7.11.1"/>
    </reaction>
</comment>
<keyword evidence="5" id="KW-0808">Transferase</keyword>
<feature type="compositionally biased region" description="Pro residues" evidence="15">
    <location>
        <begin position="244"/>
        <end position="312"/>
    </location>
</feature>
<dbReference type="InterPro" id="IPR008271">
    <property type="entry name" value="Ser/Thr_kinase_AS"/>
</dbReference>
<feature type="compositionally biased region" description="Low complexity" evidence="15">
    <location>
        <begin position="802"/>
        <end position="811"/>
    </location>
</feature>
<protein>
    <recommendedName>
        <fullName evidence="2">non-specific serine/threonine protein kinase</fullName>
        <ecNumber evidence="2">2.7.11.1</ecNumber>
    </recommendedName>
</protein>
<accession>A0A8T0UBP9</accession>
<keyword evidence="3" id="KW-1003">Cell membrane</keyword>
<evidence type="ECO:0000256" key="4">
    <source>
        <dbReference type="ARBA" id="ARBA00022527"/>
    </source>
</evidence>
<comment type="caution">
    <text evidence="18">The sequence shown here is derived from an EMBL/GenBank/DDBJ whole genome shotgun (WGS) entry which is preliminary data.</text>
</comment>
<dbReference type="GO" id="GO:0005886">
    <property type="term" value="C:plasma membrane"/>
    <property type="evidence" value="ECO:0007669"/>
    <property type="project" value="UniProtKB-SubCell"/>
</dbReference>
<feature type="region of interest" description="Disordered" evidence="15">
    <location>
        <begin position="1"/>
        <end position="325"/>
    </location>
</feature>
<keyword evidence="11 16" id="KW-0472">Membrane</keyword>
<keyword evidence="4" id="KW-0723">Serine/threonine-protein kinase</keyword>
<dbReference type="Gene3D" id="3.30.200.20">
    <property type="entry name" value="Phosphorylase Kinase, domain 1"/>
    <property type="match status" value="1"/>
</dbReference>
<proteinExistence type="predicted"/>
<keyword evidence="19" id="KW-1185">Reference proteome</keyword>
<dbReference type="InterPro" id="IPR011009">
    <property type="entry name" value="Kinase-like_dom_sf"/>
</dbReference>
<dbReference type="FunFam" id="1.10.510.10:FF:000173">
    <property type="entry name" value="proline-rich receptor-like protein kinase PERK8"/>
    <property type="match status" value="1"/>
</dbReference>
<feature type="binding site" evidence="14">
    <location>
        <position position="463"/>
    </location>
    <ligand>
        <name>ATP</name>
        <dbReference type="ChEBI" id="CHEBI:30616"/>
    </ligand>
</feature>
<dbReference type="EMBL" id="CM029042">
    <property type="protein sequence ID" value="KAG2618124.1"/>
    <property type="molecule type" value="Genomic_DNA"/>
</dbReference>
<evidence type="ECO:0000256" key="3">
    <source>
        <dbReference type="ARBA" id="ARBA00022475"/>
    </source>
</evidence>
<gene>
    <name evidence="18" type="ORF">PVAP13_3NG258192</name>
</gene>
<evidence type="ECO:0000256" key="12">
    <source>
        <dbReference type="ARBA" id="ARBA00047899"/>
    </source>
</evidence>
<evidence type="ECO:0000256" key="14">
    <source>
        <dbReference type="PROSITE-ProRule" id="PRU10141"/>
    </source>
</evidence>
<dbReference type="PROSITE" id="PS50011">
    <property type="entry name" value="PROTEIN_KINASE_DOM"/>
    <property type="match status" value="1"/>
</dbReference>
<dbReference type="PROSITE" id="PS00108">
    <property type="entry name" value="PROTEIN_KINASE_ST"/>
    <property type="match status" value="1"/>
</dbReference>
<evidence type="ECO:0000313" key="19">
    <source>
        <dbReference type="Proteomes" id="UP000823388"/>
    </source>
</evidence>
<evidence type="ECO:0000256" key="13">
    <source>
        <dbReference type="ARBA" id="ARBA00048679"/>
    </source>
</evidence>
<dbReference type="Gene3D" id="1.10.510.10">
    <property type="entry name" value="Transferase(Phosphotransferase) domain 1"/>
    <property type="match status" value="1"/>
</dbReference>
<feature type="region of interest" description="Disordered" evidence="15">
    <location>
        <begin position="355"/>
        <end position="416"/>
    </location>
</feature>
<feature type="transmembrane region" description="Helical" evidence="16">
    <location>
        <begin position="328"/>
        <end position="350"/>
    </location>
</feature>
<dbReference type="FunFam" id="3.30.200.20:FF:000395">
    <property type="entry name" value="Proline-rich receptor-like protein kinase PERK3"/>
    <property type="match status" value="1"/>
</dbReference>
<comment type="subcellular location">
    <subcellularLocation>
        <location evidence="1">Cell membrane</location>
        <topology evidence="1">Single-pass membrane protein</topology>
    </subcellularLocation>
</comment>
<dbReference type="AlphaFoldDB" id="A0A8T0UBP9"/>
<comment type="catalytic activity">
    <reaction evidence="13">
        <text>L-seryl-[protein] + ATP = O-phospho-L-seryl-[protein] + ADP + H(+)</text>
        <dbReference type="Rhea" id="RHEA:17989"/>
        <dbReference type="Rhea" id="RHEA-COMP:9863"/>
        <dbReference type="Rhea" id="RHEA-COMP:11604"/>
        <dbReference type="ChEBI" id="CHEBI:15378"/>
        <dbReference type="ChEBI" id="CHEBI:29999"/>
        <dbReference type="ChEBI" id="CHEBI:30616"/>
        <dbReference type="ChEBI" id="CHEBI:83421"/>
        <dbReference type="ChEBI" id="CHEBI:456216"/>
        <dbReference type="EC" id="2.7.11.1"/>
    </reaction>
</comment>
<dbReference type="InterPro" id="IPR000719">
    <property type="entry name" value="Prot_kinase_dom"/>
</dbReference>
<dbReference type="PANTHER" id="PTHR47982">
    <property type="entry name" value="PROLINE-RICH RECEPTOR-LIKE PROTEIN KINASE PERK4"/>
    <property type="match status" value="1"/>
</dbReference>
<feature type="compositionally biased region" description="Pro residues" evidence="15">
    <location>
        <begin position="1"/>
        <end position="219"/>
    </location>
</feature>
<evidence type="ECO:0000256" key="8">
    <source>
        <dbReference type="ARBA" id="ARBA00022777"/>
    </source>
</evidence>
<feature type="compositionally biased region" description="Low complexity" evidence="15">
    <location>
        <begin position="778"/>
        <end position="793"/>
    </location>
</feature>
<evidence type="ECO:0000256" key="7">
    <source>
        <dbReference type="ARBA" id="ARBA00022741"/>
    </source>
</evidence>
<evidence type="ECO:0000256" key="15">
    <source>
        <dbReference type="SAM" id="MobiDB-lite"/>
    </source>
</evidence>
<dbReference type="PANTHER" id="PTHR47982:SF48">
    <property type="entry name" value="NON-SPECIFIC SERINE_THREONINE PROTEIN KINASE"/>
    <property type="match status" value="1"/>
</dbReference>
<organism evidence="18 19">
    <name type="scientific">Panicum virgatum</name>
    <name type="common">Blackwell switchgrass</name>
    <dbReference type="NCBI Taxonomy" id="38727"/>
    <lineage>
        <taxon>Eukaryota</taxon>
        <taxon>Viridiplantae</taxon>
        <taxon>Streptophyta</taxon>
        <taxon>Embryophyta</taxon>
        <taxon>Tracheophyta</taxon>
        <taxon>Spermatophyta</taxon>
        <taxon>Magnoliopsida</taxon>
        <taxon>Liliopsida</taxon>
        <taxon>Poales</taxon>
        <taxon>Poaceae</taxon>
        <taxon>PACMAD clade</taxon>
        <taxon>Panicoideae</taxon>
        <taxon>Panicodae</taxon>
        <taxon>Paniceae</taxon>
        <taxon>Panicinae</taxon>
        <taxon>Panicum</taxon>
        <taxon>Panicum sect. Hiantes</taxon>
    </lineage>
</organism>
<dbReference type="SMART" id="SM00220">
    <property type="entry name" value="S_TKc"/>
    <property type="match status" value="1"/>
</dbReference>
<evidence type="ECO:0000256" key="2">
    <source>
        <dbReference type="ARBA" id="ARBA00012513"/>
    </source>
</evidence>
<dbReference type="EC" id="2.7.11.1" evidence="2"/>
<keyword evidence="7 14" id="KW-0547">Nucleotide-binding</keyword>
<evidence type="ECO:0000256" key="16">
    <source>
        <dbReference type="SAM" id="Phobius"/>
    </source>
</evidence>
<keyword evidence="10 16" id="KW-1133">Transmembrane helix</keyword>
<dbReference type="SUPFAM" id="SSF56112">
    <property type="entry name" value="Protein kinase-like (PK-like)"/>
    <property type="match status" value="1"/>
</dbReference>
<feature type="region of interest" description="Disordered" evidence="15">
    <location>
        <begin position="766"/>
        <end position="839"/>
    </location>
</feature>
<keyword evidence="6 16" id="KW-0812">Transmembrane</keyword>
<feature type="compositionally biased region" description="Pro residues" evidence="15">
    <location>
        <begin position="226"/>
        <end position="236"/>
    </location>
</feature>